<feature type="transmembrane region" description="Helical" evidence="1">
    <location>
        <begin position="205"/>
        <end position="224"/>
    </location>
</feature>
<feature type="transmembrane region" description="Helical" evidence="1">
    <location>
        <begin position="378"/>
        <end position="398"/>
    </location>
</feature>
<keyword evidence="1" id="KW-0472">Membrane</keyword>
<keyword evidence="1" id="KW-1133">Transmembrane helix</keyword>
<organism evidence="2 3">
    <name type="scientific">Salegentibacter agarivorans</name>
    <dbReference type="NCBI Taxonomy" id="345907"/>
    <lineage>
        <taxon>Bacteria</taxon>
        <taxon>Pseudomonadati</taxon>
        <taxon>Bacteroidota</taxon>
        <taxon>Flavobacteriia</taxon>
        <taxon>Flavobacteriales</taxon>
        <taxon>Flavobacteriaceae</taxon>
        <taxon>Salegentibacter</taxon>
    </lineage>
</organism>
<dbReference type="AlphaFoldDB" id="A0A1I2M366"/>
<proteinExistence type="predicted"/>
<keyword evidence="1" id="KW-0812">Transmembrane</keyword>
<keyword evidence="3" id="KW-1185">Reference proteome</keyword>
<feature type="transmembrane region" description="Helical" evidence="1">
    <location>
        <begin position="27"/>
        <end position="51"/>
    </location>
</feature>
<evidence type="ECO:0000313" key="2">
    <source>
        <dbReference type="EMBL" id="SFF85300.1"/>
    </source>
</evidence>
<feature type="transmembrane region" description="Helical" evidence="1">
    <location>
        <begin position="63"/>
        <end position="82"/>
    </location>
</feature>
<feature type="transmembrane region" description="Helical" evidence="1">
    <location>
        <begin position="174"/>
        <end position="199"/>
    </location>
</feature>
<dbReference type="RefSeq" id="WP_075325461.1">
    <property type="nucleotide sequence ID" value="NZ_FOOH01000011.1"/>
</dbReference>
<evidence type="ECO:0000313" key="3">
    <source>
        <dbReference type="Proteomes" id="UP000199116"/>
    </source>
</evidence>
<name>A0A1I2M366_9FLAO</name>
<feature type="transmembrane region" description="Helical" evidence="1">
    <location>
        <begin position="444"/>
        <end position="465"/>
    </location>
</feature>
<evidence type="ECO:0000256" key="1">
    <source>
        <dbReference type="SAM" id="Phobius"/>
    </source>
</evidence>
<protein>
    <recommendedName>
        <fullName evidence="4">ABC-2 type transport system permease protein</fullName>
    </recommendedName>
</protein>
<dbReference type="InterPro" id="IPR043742">
    <property type="entry name" value="DUF5687"/>
</dbReference>
<dbReference type="EMBL" id="FOOH01000011">
    <property type="protein sequence ID" value="SFF85300.1"/>
    <property type="molecule type" value="Genomic_DNA"/>
</dbReference>
<feature type="transmembrane region" description="Helical" evidence="1">
    <location>
        <begin position="419"/>
        <end position="438"/>
    </location>
</feature>
<feature type="transmembrane region" description="Helical" evidence="1">
    <location>
        <begin position="142"/>
        <end position="162"/>
    </location>
</feature>
<sequence length="493" mass="56888">MFKRFLWLEWKSFFRSASVGKSIGLKVLLIFLALYFSVAFLALGIGLYPLLQETFPDQDPLQMVNRFVLLWLVFELGFRFMLQTLPVLDIKPLLNLPIPRRKAVNFVLLKSMYSFFNFLPLFIIIPFGIFCIYKGDYGIWNILGWMVAMIATTQCINFLNFIIKKKFTDNLKALIPAILLVVILGALEYFEVFEISFWFGKMMDYLVLNPYLAIVPIILVIAFYKWNQLNLESKFYLDAGLKEKQKDADTKDFVWTKKFGALAPFLQLDLKLIWRNKRPKTTIYMSLLLLCYGLFIYPSDMYGHPAMYVFVGIFMTGIFMINFGQFVPSWDASYYPMIMSQNIPLKDYLSSKAMLISFSVIILAILSTPYIYFGWNILLINMVAALYNIGVNVPILLYSGSFNKKRIDLDKSPFMNYQGTGAAQWIVGLPLMFLPILIFWLLDYFIGFEAGLIGLSGLGILGLLLRSSLMKYIAGVYQKRKYAMINGFKQTGE</sequence>
<dbReference type="Pfam" id="PF18940">
    <property type="entry name" value="DUF5687"/>
    <property type="match status" value="1"/>
</dbReference>
<feature type="transmembrane region" description="Helical" evidence="1">
    <location>
        <begin position="305"/>
        <end position="327"/>
    </location>
</feature>
<evidence type="ECO:0008006" key="4">
    <source>
        <dbReference type="Google" id="ProtNLM"/>
    </source>
</evidence>
<feature type="transmembrane region" description="Helical" evidence="1">
    <location>
        <begin position="103"/>
        <end position="130"/>
    </location>
</feature>
<reference evidence="3" key="1">
    <citation type="submission" date="2016-10" db="EMBL/GenBank/DDBJ databases">
        <authorList>
            <person name="Varghese N."/>
            <person name="Submissions S."/>
        </authorList>
    </citation>
    <scope>NUCLEOTIDE SEQUENCE [LARGE SCALE GENOMIC DNA]</scope>
    <source>
        <strain evidence="3">DSM 23515</strain>
    </source>
</reference>
<feature type="transmembrane region" description="Helical" evidence="1">
    <location>
        <begin position="348"/>
        <end position="372"/>
    </location>
</feature>
<feature type="transmembrane region" description="Helical" evidence="1">
    <location>
        <begin position="281"/>
        <end position="299"/>
    </location>
</feature>
<gene>
    <name evidence="2" type="ORF">SAMN04488033_11177</name>
</gene>
<accession>A0A1I2M366</accession>
<dbReference type="Proteomes" id="UP000199116">
    <property type="component" value="Unassembled WGS sequence"/>
</dbReference>